<keyword evidence="1" id="KW-1133">Transmembrane helix</keyword>
<sequence length="175" mass="19036">MMKDLIGLCCGCLMGVVVPLLFCRLAKHWNVLSDIAAGEILAYTSEVIPFCFCLFDFAYGLFNWLIFGSFRFLDIKIPTMALRVCAGGFLAILPAAALIVRVFPEVRSPEGVWQGLLLLGLLPLAVILARLGQWIPAVFAFLGFCAVFYVMEIACPLVVESTSTGANGIRRGPLA</sequence>
<feature type="transmembrane region" description="Helical" evidence="1">
    <location>
        <begin position="138"/>
        <end position="159"/>
    </location>
</feature>
<organism evidence="2 3">
    <name type="scientific">Bifidobacterium adolescentis</name>
    <dbReference type="NCBI Taxonomy" id="1680"/>
    <lineage>
        <taxon>Bacteria</taxon>
        <taxon>Bacillati</taxon>
        <taxon>Actinomycetota</taxon>
        <taxon>Actinomycetes</taxon>
        <taxon>Bifidobacteriales</taxon>
        <taxon>Bifidobacteriaceae</taxon>
        <taxon>Bifidobacterium</taxon>
    </lineage>
</organism>
<reference evidence="2" key="1">
    <citation type="submission" date="2022-06" db="EMBL/GenBank/DDBJ databases">
        <title>Isolation of gut microbiota from human fecal samples.</title>
        <authorList>
            <person name="Pamer E.G."/>
            <person name="Barat B."/>
            <person name="Waligurski E."/>
            <person name="Medina S."/>
            <person name="Paddock L."/>
            <person name="Mostad J."/>
        </authorList>
    </citation>
    <scope>NUCLEOTIDE SEQUENCE</scope>
    <source>
        <strain evidence="2">SL.1.01</strain>
    </source>
</reference>
<name>A0AAW5JUE1_BIFAD</name>
<proteinExistence type="predicted"/>
<feature type="transmembrane region" description="Helical" evidence="1">
    <location>
        <begin position="112"/>
        <end position="131"/>
    </location>
</feature>
<dbReference type="EMBL" id="JANFYM010000008">
    <property type="protein sequence ID" value="MCQ4793358.1"/>
    <property type="molecule type" value="Genomic_DNA"/>
</dbReference>
<feature type="transmembrane region" description="Helical" evidence="1">
    <location>
        <begin position="80"/>
        <end position="100"/>
    </location>
</feature>
<comment type="caution">
    <text evidence="2">The sequence shown here is derived from an EMBL/GenBank/DDBJ whole genome shotgun (WGS) entry which is preliminary data.</text>
</comment>
<accession>A0AAW5JUE1</accession>
<feature type="transmembrane region" description="Helical" evidence="1">
    <location>
        <begin position="47"/>
        <end position="68"/>
    </location>
</feature>
<keyword evidence="1" id="KW-0472">Membrane</keyword>
<dbReference type="AlphaFoldDB" id="A0AAW5JUE1"/>
<dbReference type="Proteomes" id="UP001206013">
    <property type="component" value="Unassembled WGS sequence"/>
</dbReference>
<evidence type="ECO:0000313" key="2">
    <source>
        <dbReference type="EMBL" id="MCQ4793358.1"/>
    </source>
</evidence>
<keyword evidence="1" id="KW-0812">Transmembrane</keyword>
<dbReference type="RefSeq" id="WP_151911769.1">
    <property type="nucleotide sequence ID" value="NZ_JAHOEZ010000011.1"/>
</dbReference>
<gene>
    <name evidence="2" type="ORF">NE692_07800</name>
</gene>
<evidence type="ECO:0000313" key="3">
    <source>
        <dbReference type="Proteomes" id="UP001206013"/>
    </source>
</evidence>
<evidence type="ECO:0000256" key="1">
    <source>
        <dbReference type="SAM" id="Phobius"/>
    </source>
</evidence>
<protein>
    <submittedName>
        <fullName evidence="2">Uncharacterized protein</fullName>
    </submittedName>
</protein>